<comment type="caution">
    <text evidence="1">The sequence shown here is derived from an EMBL/GenBank/DDBJ whole genome shotgun (WGS) entry which is preliminary data.</text>
</comment>
<proteinExistence type="predicted"/>
<dbReference type="AlphaFoldDB" id="A0A2M9XF91"/>
<evidence type="ECO:0000313" key="1">
    <source>
        <dbReference type="EMBL" id="PJZ26365.1"/>
    </source>
</evidence>
<dbReference type="Proteomes" id="UP000232196">
    <property type="component" value="Unassembled WGS sequence"/>
</dbReference>
<protein>
    <submittedName>
        <fullName evidence="1">Uncharacterized protein</fullName>
    </submittedName>
</protein>
<dbReference type="EMBL" id="NPDN01000003">
    <property type="protein sequence ID" value="PJZ26365.1"/>
    <property type="molecule type" value="Genomic_DNA"/>
</dbReference>
<organism evidence="1 2">
    <name type="scientific">Leptospira hartskeerlii</name>
    <dbReference type="NCBI Taxonomy" id="2023177"/>
    <lineage>
        <taxon>Bacteria</taxon>
        <taxon>Pseudomonadati</taxon>
        <taxon>Spirochaetota</taxon>
        <taxon>Spirochaetia</taxon>
        <taxon>Leptospirales</taxon>
        <taxon>Leptospiraceae</taxon>
        <taxon>Leptospira</taxon>
    </lineage>
</organism>
<gene>
    <name evidence="1" type="ORF">CH357_07690</name>
</gene>
<dbReference type="OrthoDB" id="333477at2"/>
<accession>A0A2M9XF91</accession>
<sequence length="81" mass="8923">MKGRIAGINEKSNKMIILTEHGYTFGIGNVEYMQLDHVITGELRSSGTEILTNITSGDDFVLDIEAYDCSKEIALTLLNAE</sequence>
<dbReference type="RefSeq" id="WP_100706153.1">
    <property type="nucleotide sequence ID" value="NZ_NPDL01000003.1"/>
</dbReference>
<name>A0A2M9XF91_9LEPT</name>
<keyword evidence="2" id="KW-1185">Reference proteome</keyword>
<evidence type="ECO:0000313" key="2">
    <source>
        <dbReference type="Proteomes" id="UP000232196"/>
    </source>
</evidence>
<reference evidence="1 2" key="1">
    <citation type="submission" date="2017-07" db="EMBL/GenBank/DDBJ databases">
        <title>Leptospira spp. isolated from tropical soils.</title>
        <authorList>
            <person name="Thibeaux R."/>
            <person name="Iraola G."/>
            <person name="Ferres I."/>
            <person name="Bierque E."/>
            <person name="Girault D."/>
            <person name="Soupe-Gilbert M.-E."/>
            <person name="Picardeau M."/>
            <person name="Goarant C."/>
        </authorList>
    </citation>
    <scope>NUCLEOTIDE SEQUENCE [LARGE SCALE GENOMIC DNA]</scope>
    <source>
        <strain evidence="1 2">MCA1-C-A1</strain>
    </source>
</reference>